<keyword evidence="1" id="KW-0963">Cytoplasm</keyword>
<proteinExistence type="inferred from homology"/>
<dbReference type="HAMAP" id="MF_02216">
    <property type="entry name" value="UbiK"/>
    <property type="match status" value="1"/>
</dbReference>
<evidence type="ECO:0000313" key="2">
    <source>
        <dbReference type="EMBL" id="MDP4530055.1"/>
    </source>
</evidence>
<dbReference type="PANTHER" id="PTHR38040">
    <property type="entry name" value="UBIQUINONE BIOSYNTHESIS ACCESSORY FACTOR UBIK"/>
    <property type="match status" value="1"/>
</dbReference>
<comment type="pathway">
    <text evidence="1">Cofactor biosynthesis; ubiquinone biosynthesis.</text>
</comment>
<organism evidence="2 3">
    <name type="scientific">Alkalimonas delamerensis</name>
    <dbReference type="NCBI Taxonomy" id="265981"/>
    <lineage>
        <taxon>Bacteria</taxon>
        <taxon>Pseudomonadati</taxon>
        <taxon>Pseudomonadota</taxon>
        <taxon>Gammaproteobacteria</taxon>
        <taxon>Alkalimonas</taxon>
    </lineage>
</organism>
<evidence type="ECO:0000313" key="3">
    <source>
        <dbReference type="Proteomes" id="UP001236258"/>
    </source>
</evidence>
<accession>A0ABT9GSU2</accession>
<keyword evidence="1" id="KW-0831">Ubiquinone biosynthesis</keyword>
<name>A0ABT9GSU2_9GAMM</name>
<dbReference type="PANTHER" id="PTHR38040:SF1">
    <property type="entry name" value="UBIQUINONE BIOSYNTHESIS ACCESSORY FACTOR UBIK"/>
    <property type="match status" value="1"/>
</dbReference>
<sequence length="96" mass="10758">MIDPKKIEDLAKQIGAVIPARVRQAADDVESKIKVVLQQKLADLDVISREEFDVQRQVLARTREKLDALEQQVAQLMAQNNQSNQPPSVPPSSDQQ</sequence>
<feature type="coiled-coil region" evidence="1">
    <location>
        <begin position="52"/>
        <end position="79"/>
    </location>
</feature>
<keyword evidence="3" id="KW-1185">Reference proteome</keyword>
<comment type="similarity">
    <text evidence="1">Belongs to the UbiK family.</text>
</comment>
<dbReference type="RefSeq" id="WP_305946100.1">
    <property type="nucleotide sequence ID" value="NZ_JAUZVY010000006.1"/>
</dbReference>
<dbReference type="InterPro" id="IPR007475">
    <property type="entry name" value="UbiK"/>
</dbReference>
<gene>
    <name evidence="1" type="primary">ubiK</name>
    <name evidence="2" type="ORF">Q3O59_13580</name>
</gene>
<keyword evidence="1" id="KW-0175">Coiled coil</keyword>
<dbReference type="Proteomes" id="UP001236258">
    <property type="component" value="Unassembled WGS sequence"/>
</dbReference>
<comment type="subcellular location">
    <subcellularLocation>
        <location evidence="1">Cytoplasm</location>
    </subcellularLocation>
</comment>
<dbReference type="NCBIfam" id="NF047835">
    <property type="entry name" value="UbiqAccUbiK"/>
    <property type="match status" value="1"/>
</dbReference>
<dbReference type="EMBL" id="JAUZVY010000006">
    <property type="protein sequence ID" value="MDP4530055.1"/>
    <property type="molecule type" value="Genomic_DNA"/>
</dbReference>
<comment type="function">
    <text evidence="1">Required for efficient ubiquinone (coenzyme Q) biosynthesis. UbiK is probably an accessory factor of Ubi enzymes and facilitates ubiquinone biosynthesis by acting as an assembly factor, a targeting factor, or both.</text>
</comment>
<reference evidence="2 3" key="1">
    <citation type="submission" date="2023-08" db="EMBL/GenBank/DDBJ databases">
        <authorList>
            <person name="Joshi A."/>
            <person name="Thite S."/>
        </authorList>
    </citation>
    <scope>NUCLEOTIDE SEQUENCE [LARGE SCALE GENOMIC DNA]</scope>
    <source>
        <strain evidence="2 3">1E1</strain>
    </source>
</reference>
<protein>
    <recommendedName>
        <fullName evidence="1">Ubiquinone biosynthesis accessory factor UbiK</fullName>
    </recommendedName>
</protein>
<dbReference type="Pfam" id="PF04380">
    <property type="entry name" value="BMFP"/>
    <property type="match status" value="1"/>
</dbReference>
<comment type="caution">
    <text evidence="2">The sequence shown here is derived from an EMBL/GenBank/DDBJ whole genome shotgun (WGS) entry which is preliminary data.</text>
</comment>
<evidence type="ECO:0000256" key="1">
    <source>
        <dbReference type="HAMAP-Rule" id="MF_02216"/>
    </source>
</evidence>